<dbReference type="KEGG" id="ttf:THTE_3998"/>
<evidence type="ECO:0000313" key="2">
    <source>
        <dbReference type="EMBL" id="ASV76599.1"/>
    </source>
</evidence>
<name>A0A286RKU3_9BACT</name>
<accession>A0A286RKU3</accession>
<organism evidence="2 3">
    <name type="scientific">Thermogutta terrifontis</name>
    <dbReference type="NCBI Taxonomy" id="1331910"/>
    <lineage>
        <taxon>Bacteria</taxon>
        <taxon>Pseudomonadati</taxon>
        <taxon>Planctomycetota</taxon>
        <taxon>Planctomycetia</taxon>
        <taxon>Pirellulales</taxon>
        <taxon>Thermoguttaceae</taxon>
        <taxon>Thermogutta</taxon>
    </lineage>
</organism>
<keyword evidence="1" id="KW-0472">Membrane</keyword>
<evidence type="ECO:0000313" key="3">
    <source>
        <dbReference type="Proteomes" id="UP000215086"/>
    </source>
</evidence>
<proteinExistence type="predicted"/>
<feature type="transmembrane region" description="Helical" evidence="1">
    <location>
        <begin position="6"/>
        <end position="28"/>
    </location>
</feature>
<evidence type="ECO:0000256" key="1">
    <source>
        <dbReference type="SAM" id="Phobius"/>
    </source>
</evidence>
<dbReference type="AlphaFoldDB" id="A0A286RKU3"/>
<keyword evidence="3" id="KW-1185">Reference proteome</keyword>
<gene>
    <name evidence="2" type="ORF">THTE_3998</name>
</gene>
<sequence length="147" mass="16035">MKIKGWRNPFVLLIAGWYTITAVGSLFLHRLSGIEATLGAYSAGHLPCTRDCTLDSAAGFSRADLPADDCQKNFEPGLQSSGKQTVHDANSCHICQFQIQPRAPVATFAVILPLVLNWWSPLVNFTEVVARPASPWHSRAPPVPNLV</sequence>
<keyword evidence="1" id="KW-0812">Transmembrane</keyword>
<keyword evidence="1" id="KW-1133">Transmembrane helix</keyword>
<dbReference type="EMBL" id="CP018477">
    <property type="protein sequence ID" value="ASV76599.1"/>
    <property type="molecule type" value="Genomic_DNA"/>
</dbReference>
<reference evidence="2 3" key="1">
    <citation type="journal article" name="Front. Microbiol.">
        <title>Sugar Metabolism of the First Thermophilic Planctomycete Thermogutta terrifontis: Comparative Genomic and Transcriptomic Approaches.</title>
        <authorList>
            <person name="Elcheninov A.G."/>
            <person name="Menzel P."/>
            <person name="Gudbergsdottir S.R."/>
            <person name="Slesarev A.I."/>
            <person name="Kadnikov V.V."/>
            <person name="Krogh A."/>
            <person name="Bonch-Osmolovskaya E.A."/>
            <person name="Peng X."/>
            <person name="Kublanov I.V."/>
        </authorList>
    </citation>
    <scope>NUCLEOTIDE SEQUENCE [LARGE SCALE GENOMIC DNA]</scope>
    <source>
        <strain evidence="2 3">R1</strain>
    </source>
</reference>
<dbReference type="Proteomes" id="UP000215086">
    <property type="component" value="Chromosome"/>
</dbReference>
<protein>
    <submittedName>
        <fullName evidence="2">Uncharacterized protein</fullName>
    </submittedName>
</protein>